<feature type="transmembrane region" description="Helical" evidence="5">
    <location>
        <begin position="253"/>
        <end position="272"/>
    </location>
</feature>
<proteinExistence type="predicted"/>
<feature type="transmembrane region" description="Helical" evidence="5">
    <location>
        <begin position="34"/>
        <end position="53"/>
    </location>
</feature>
<feature type="transmembrane region" description="Helical" evidence="5">
    <location>
        <begin position="181"/>
        <end position="199"/>
    </location>
</feature>
<name>A0A1I7XYH1_9BILA</name>
<feature type="transmembrane region" description="Helical" evidence="5">
    <location>
        <begin position="151"/>
        <end position="169"/>
    </location>
</feature>
<dbReference type="InterPro" id="IPR050186">
    <property type="entry name" value="TPT_transporter"/>
</dbReference>
<accession>A0A1I7XYH1</accession>
<protein>
    <submittedName>
        <fullName evidence="7">TPT domain-containing protein</fullName>
    </submittedName>
</protein>
<feature type="transmembrane region" description="Helical" evidence="5">
    <location>
        <begin position="73"/>
        <end position="94"/>
    </location>
</feature>
<keyword evidence="2 5" id="KW-0812">Transmembrane</keyword>
<dbReference type="Proteomes" id="UP000095287">
    <property type="component" value="Unplaced"/>
</dbReference>
<organism evidence="6 7">
    <name type="scientific">Steinernema glaseri</name>
    <dbReference type="NCBI Taxonomy" id="37863"/>
    <lineage>
        <taxon>Eukaryota</taxon>
        <taxon>Metazoa</taxon>
        <taxon>Ecdysozoa</taxon>
        <taxon>Nematoda</taxon>
        <taxon>Chromadorea</taxon>
        <taxon>Rhabditida</taxon>
        <taxon>Tylenchina</taxon>
        <taxon>Panagrolaimomorpha</taxon>
        <taxon>Strongyloidoidea</taxon>
        <taxon>Steinernematidae</taxon>
        <taxon>Steinernema</taxon>
    </lineage>
</organism>
<feature type="transmembrane region" description="Helical" evidence="5">
    <location>
        <begin position="211"/>
        <end position="241"/>
    </location>
</feature>
<dbReference type="AlphaFoldDB" id="A0A1I7XYH1"/>
<dbReference type="PANTHER" id="PTHR11132">
    <property type="entry name" value="SOLUTE CARRIER FAMILY 35"/>
    <property type="match status" value="1"/>
</dbReference>
<dbReference type="GO" id="GO:0016020">
    <property type="term" value="C:membrane"/>
    <property type="evidence" value="ECO:0007669"/>
    <property type="project" value="UniProtKB-SubCell"/>
</dbReference>
<comment type="subcellular location">
    <subcellularLocation>
        <location evidence="1">Membrane</location>
        <topology evidence="1">Multi-pass membrane protein</topology>
    </subcellularLocation>
</comment>
<evidence type="ECO:0000256" key="4">
    <source>
        <dbReference type="ARBA" id="ARBA00023136"/>
    </source>
</evidence>
<evidence type="ECO:0000256" key="1">
    <source>
        <dbReference type="ARBA" id="ARBA00004141"/>
    </source>
</evidence>
<evidence type="ECO:0000256" key="5">
    <source>
        <dbReference type="SAM" id="Phobius"/>
    </source>
</evidence>
<keyword evidence="6" id="KW-1185">Reference proteome</keyword>
<sequence>MSRKFLFSTAGYGVVSLIASTLNKIVMTKFFFDYPIVIAMLQMAITLIAIELLRFTDKIKVMPYNFQRGRDMLVPSLLYALSAYFSLNSLEGITMPMFPSVKRFCPVAVLLFSHYVLRTQRPCNQMIASVSAVSIGSAMACFYEFSLDQWSLLYGIAAFGMQAASFVLIENLANQYSTLDLIYMNSFNCLVFFLLADLIQDELRDSFMYFITSSSTLFTVCLAALIIFGVLMHCFAIMCICKTNALMTTVVGNVRAALQTFVAYSISVYLFYDYAPTFLNFVGLVIAIAGAVFVVKLSRNSQFRQGVSLDRP</sequence>
<feature type="transmembrane region" description="Helical" evidence="5">
    <location>
        <begin position="278"/>
        <end position="295"/>
    </location>
</feature>
<feature type="transmembrane region" description="Helical" evidence="5">
    <location>
        <begin position="5"/>
        <end position="22"/>
    </location>
</feature>
<dbReference type="WBParaSite" id="L893_g10759.t1">
    <property type="protein sequence ID" value="L893_g10759.t1"/>
    <property type="gene ID" value="L893_g10759"/>
</dbReference>
<evidence type="ECO:0000256" key="3">
    <source>
        <dbReference type="ARBA" id="ARBA00022989"/>
    </source>
</evidence>
<keyword evidence="4 5" id="KW-0472">Membrane</keyword>
<reference evidence="7" key="1">
    <citation type="submission" date="2016-11" db="UniProtKB">
        <authorList>
            <consortium name="WormBaseParasite"/>
        </authorList>
    </citation>
    <scope>IDENTIFICATION</scope>
</reference>
<keyword evidence="3 5" id="KW-1133">Transmembrane helix</keyword>
<evidence type="ECO:0000313" key="7">
    <source>
        <dbReference type="WBParaSite" id="L893_g10759.t1"/>
    </source>
</evidence>
<evidence type="ECO:0000256" key="2">
    <source>
        <dbReference type="ARBA" id="ARBA00022692"/>
    </source>
</evidence>
<evidence type="ECO:0000313" key="6">
    <source>
        <dbReference type="Proteomes" id="UP000095287"/>
    </source>
</evidence>